<sequence>FTSARMFNAVFGFLMALTRFTAIWTKWKLGIAIAGVWLLTGAIVVFSMYIFGHHVMWMLDFRNKSFYRCLSRITIAAFAICIADLILPSMYLFFNYVVVLPNEKYNQTSLILSLVLYNFAFFVTNSLTVWVFILFVPR</sequence>
<dbReference type="Proteomes" id="UP000005239">
    <property type="component" value="Unassembled WGS sequence"/>
</dbReference>
<organism evidence="1 2">
    <name type="scientific">Pristionchus pacificus</name>
    <name type="common">Parasitic nematode worm</name>
    <dbReference type="NCBI Taxonomy" id="54126"/>
    <lineage>
        <taxon>Eukaryota</taxon>
        <taxon>Metazoa</taxon>
        <taxon>Ecdysozoa</taxon>
        <taxon>Nematoda</taxon>
        <taxon>Chromadorea</taxon>
        <taxon>Rhabditida</taxon>
        <taxon>Rhabditina</taxon>
        <taxon>Diplogasteromorpha</taxon>
        <taxon>Diplogasteroidea</taxon>
        <taxon>Neodiplogasteridae</taxon>
        <taxon>Pristionchus</taxon>
    </lineage>
</organism>
<protein>
    <submittedName>
        <fullName evidence="1">Uncharacterized protein</fullName>
    </submittedName>
</protein>
<keyword evidence="2" id="KW-1185">Reference proteome</keyword>
<reference evidence="1" key="2">
    <citation type="submission" date="2022-06" db="UniProtKB">
        <authorList>
            <consortium name="EnsemblMetazoa"/>
        </authorList>
    </citation>
    <scope>IDENTIFICATION</scope>
    <source>
        <strain evidence="1">PS312</strain>
    </source>
</reference>
<dbReference type="AlphaFoldDB" id="A0A2A6B868"/>
<accession>A0A8R1UNC8</accession>
<name>A0A2A6B868_PRIPA</name>
<gene>
    <name evidence="1" type="primary">WBGene00273460</name>
</gene>
<evidence type="ECO:0000313" key="1">
    <source>
        <dbReference type="EnsemblMetazoa" id="PPA35091.1"/>
    </source>
</evidence>
<accession>A0A2A6B868</accession>
<proteinExistence type="predicted"/>
<reference evidence="2" key="1">
    <citation type="journal article" date="2008" name="Nat. Genet.">
        <title>The Pristionchus pacificus genome provides a unique perspective on nematode lifestyle and parasitism.</title>
        <authorList>
            <person name="Dieterich C."/>
            <person name="Clifton S.W."/>
            <person name="Schuster L.N."/>
            <person name="Chinwalla A."/>
            <person name="Delehaunty K."/>
            <person name="Dinkelacker I."/>
            <person name="Fulton L."/>
            <person name="Fulton R."/>
            <person name="Godfrey J."/>
            <person name="Minx P."/>
            <person name="Mitreva M."/>
            <person name="Roeseler W."/>
            <person name="Tian H."/>
            <person name="Witte H."/>
            <person name="Yang S.P."/>
            <person name="Wilson R.K."/>
            <person name="Sommer R.J."/>
        </authorList>
    </citation>
    <scope>NUCLEOTIDE SEQUENCE [LARGE SCALE GENOMIC DNA]</scope>
    <source>
        <strain evidence="2">PS312</strain>
    </source>
</reference>
<dbReference type="EnsemblMetazoa" id="PPA35091.1">
    <property type="protein sequence ID" value="PPA35091.1"/>
    <property type="gene ID" value="WBGene00273460"/>
</dbReference>
<evidence type="ECO:0000313" key="2">
    <source>
        <dbReference type="Proteomes" id="UP000005239"/>
    </source>
</evidence>